<proteinExistence type="predicted"/>
<dbReference type="Proteomes" id="UP001057452">
    <property type="component" value="Chromosome 21"/>
</dbReference>
<comment type="caution">
    <text evidence="1">The sequence shown here is derived from an EMBL/GenBank/DDBJ whole genome shotgun (WGS) entry which is preliminary data.</text>
</comment>
<protein>
    <submittedName>
        <fullName evidence="1">Uncharacterized protein</fullName>
    </submittedName>
</protein>
<sequence>SSWIRLYEESSVKLTQPLSHPPSTSSHTTGTGLISSALRFYIIKALDLSVSIIAPPSPIQQRPPIGERAILCAYVEMEPQ</sequence>
<reference evidence="1" key="1">
    <citation type="submission" date="2022-05" db="EMBL/GenBank/DDBJ databases">
        <title>Chromosome-level genome of Chaenocephalus aceratus.</title>
        <authorList>
            <person name="Park H."/>
        </authorList>
    </citation>
    <scope>NUCLEOTIDE SEQUENCE</scope>
    <source>
        <strain evidence="1">KU_202001</strain>
    </source>
</reference>
<feature type="non-terminal residue" evidence="1">
    <location>
        <position position="1"/>
    </location>
</feature>
<dbReference type="EMBL" id="CM043805">
    <property type="protein sequence ID" value="KAI4806000.1"/>
    <property type="molecule type" value="Genomic_DNA"/>
</dbReference>
<gene>
    <name evidence="1" type="ORF">KUCAC02_010592</name>
</gene>
<feature type="non-terminal residue" evidence="1">
    <location>
        <position position="80"/>
    </location>
</feature>
<accession>A0ACB9W0G5</accession>
<organism evidence="1 2">
    <name type="scientific">Chaenocephalus aceratus</name>
    <name type="common">Blackfin icefish</name>
    <name type="synonym">Chaenichthys aceratus</name>
    <dbReference type="NCBI Taxonomy" id="36190"/>
    <lineage>
        <taxon>Eukaryota</taxon>
        <taxon>Metazoa</taxon>
        <taxon>Chordata</taxon>
        <taxon>Craniata</taxon>
        <taxon>Vertebrata</taxon>
        <taxon>Euteleostomi</taxon>
        <taxon>Actinopterygii</taxon>
        <taxon>Neopterygii</taxon>
        <taxon>Teleostei</taxon>
        <taxon>Neoteleostei</taxon>
        <taxon>Acanthomorphata</taxon>
        <taxon>Eupercaria</taxon>
        <taxon>Perciformes</taxon>
        <taxon>Notothenioidei</taxon>
        <taxon>Channichthyidae</taxon>
        <taxon>Chaenocephalus</taxon>
    </lineage>
</organism>
<evidence type="ECO:0000313" key="2">
    <source>
        <dbReference type="Proteomes" id="UP001057452"/>
    </source>
</evidence>
<keyword evidence="2" id="KW-1185">Reference proteome</keyword>
<evidence type="ECO:0000313" key="1">
    <source>
        <dbReference type="EMBL" id="KAI4806000.1"/>
    </source>
</evidence>
<name>A0ACB9W0G5_CHAAC</name>